<reference evidence="3" key="1">
    <citation type="submission" date="2025-08" db="UniProtKB">
        <authorList>
            <consortium name="RefSeq"/>
        </authorList>
    </citation>
    <scope>IDENTIFICATION</scope>
</reference>
<keyword evidence="1" id="KW-1133">Transmembrane helix</keyword>
<keyword evidence="1" id="KW-0472">Membrane</keyword>
<evidence type="ECO:0000313" key="2">
    <source>
        <dbReference type="Proteomes" id="UP000695022"/>
    </source>
</evidence>
<dbReference type="GeneID" id="106814434"/>
<dbReference type="RefSeq" id="XP_014674237.1">
    <property type="nucleotide sequence ID" value="XM_014818751.1"/>
</dbReference>
<organism evidence="2 3">
    <name type="scientific">Priapulus caudatus</name>
    <name type="common">Priapulid worm</name>
    <dbReference type="NCBI Taxonomy" id="37621"/>
    <lineage>
        <taxon>Eukaryota</taxon>
        <taxon>Metazoa</taxon>
        <taxon>Ecdysozoa</taxon>
        <taxon>Scalidophora</taxon>
        <taxon>Priapulida</taxon>
        <taxon>Priapulimorpha</taxon>
        <taxon>Priapulimorphida</taxon>
        <taxon>Priapulidae</taxon>
        <taxon>Priapulus</taxon>
    </lineage>
</organism>
<proteinExistence type="predicted"/>
<evidence type="ECO:0000313" key="3">
    <source>
        <dbReference type="RefSeq" id="XP_014674237.1"/>
    </source>
</evidence>
<evidence type="ECO:0000256" key="1">
    <source>
        <dbReference type="SAM" id="Phobius"/>
    </source>
</evidence>
<dbReference type="Proteomes" id="UP000695022">
    <property type="component" value="Unplaced"/>
</dbReference>
<keyword evidence="2" id="KW-1185">Reference proteome</keyword>
<feature type="transmembrane region" description="Helical" evidence="1">
    <location>
        <begin position="36"/>
        <end position="56"/>
    </location>
</feature>
<accession>A0ABM1EPW6</accession>
<keyword evidence="1" id="KW-0812">Transmembrane</keyword>
<feature type="transmembrane region" description="Helical" evidence="1">
    <location>
        <begin position="175"/>
        <end position="197"/>
    </location>
</feature>
<feature type="transmembrane region" description="Helical" evidence="1">
    <location>
        <begin position="135"/>
        <end position="155"/>
    </location>
</feature>
<gene>
    <name evidence="3" type="primary">LOC106814434</name>
</gene>
<feature type="transmembrane region" description="Helical" evidence="1">
    <location>
        <begin position="107"/>
        <end position="128"/>
    </location>
</feature>
<feature type="transmembrane region" description="Helical" evidence="1">
    <location>
        <begin position="76"/>
        <end position="95"/>
    </location>
</feature>
<name>A0ABM1EPW6_PRICU</name>
<sequence length="220" mass="24062">MGNHTEDVASTLSSFCGPPVAGDDGSFLRSDCRTGALAAGVHCAFAVAVVPCIVYLRHRYRNKSWLRLRCHNLRWLVTTALLMLALGWIAEAILTDCASSSAAAARPYAHVLSTSLLVAVTCSIIYYHTIEIRNLPLLLVLLLCYWTLGIVAHGVRVASLYSRLANGAAVGGPRLFLDSSVFILFVVLLLIECYLFLQARVSRVAATESHYLTILYLYSL</sequence>
<protein>
    <submittedName>
        <fullName evidence="3">ATP-binding cassette sub-family C member 8-like</fullName>
    </submittedName>
</protein>